<sequence>MPAPEILQQPSGPQPSAGKPAGQPSQKSMTKAERRELQEKQRAAKAALKAQGGPGGGGSAGAASKPASSKQAKGSQPKPGGDAGSSSKHPGGAAATSSKDAHGAISEDPAAGKKGPRIFTHFGLPKSIGHTVKGDIHPAVVRLGLLFSEFKICGANARCIATLTAFKNVIQDYTTPPHNTLSRHLMTHLSPQITHLVSARPMSVSMGNAIRQLKLEISNTDIDLVEQEAKDLLCRKIDEYIRERIIMADEVIQEFAGKKIKDGDVILTYARSSVVEKTLLRAREEGKKFSVIVVDSRPLLEGKALLRSLTSGPDPIPCTYALLPALPSLLTEVTTVFIGAHSIYSNGAVYSRAGTALVSMMAKGRNVPVVVCCETYKFSEGILVDGFGKNELAPARTVQPHGSTPTPASEPGLEVLNPLYDLTPPTFITAVVTEVGLIPPSSISSIPLALGKAIL</sequence>
<dbReference type="Gene3D" id="3.40.50.10470">
    <property type="entry name" value="Translation initiation factor eif-2b, domain 2"/>
    <property type="match status" value="1"/>
</dbReference>
<comment type="subcellular location">
    <subcellularLocation>
        <location evidence="1">Cytoplasm</location>
        <location evidence="1">Cytosol</location>
    </subcellularLocation>
</comment>
<evidence type="ECO:0000256" key="9">
    <source>
        <dbReference type="RuleBase" id="RU003814"/>
    </source>
</evidence>
<dbReference type="AlphaFoldDB" id="A0A9W8J0D8"/>
<feature type="non-terminal residue" evidence="11">
    <location>
        <position position="455"/>
    </location>
</feature>
<evidence type="ECO:0000256" key="6">
    <source>
        <dbReference type="ARBA" id="ARBA00044147"/>
    </source>
</evidence>
<keyword evidence="4" id="KW-0396">Initiation factor</keyword>
<dbReference type="InterPro" id="IPR037171">
    <property type="entry name" value="NagB/RpiA_transferase-like"/>
</dbReference>
<keyword evidence="5" id="KW-0648">Protein biosynthesis</keyword>
<evidence type="ECO:0000313" key="12">
    <source>
        <dbReference type="Proteomes" id="UP001140091"/>
    </source>
</evidence>
<evidence type="ECO:0000256" key="2">
    <source>
        <dbReference type="ARBA" id="ARBA00007251"/>
    </source>
</evidence>
<keyword evidence="3" id="KW-0963">Cytoplasm</keyword>
<dbReference type="InterPro" id="IPR000649">
    <property type="entry name" value="IF-2B-related"/>
</dbReference>
<keyword evidence="12" id="KW-1185">Reference proteome</keyword>
<accession>A0A9W8J0D8</accession>
<evidence type="ECO:0000256" key="8">
    <source>
        <dbReference type="ARBA" id="ARBA00046432"/>
    </source>
</evidence>
<proteinExistence type="inferred from homology"/>
<evidence type="ECO:0000256" key="3">
    <source>
        <dbReference type="ARBA" id="ARBA00022490"/>
    </source>
</evidence>
<dbReference type="Pfam" id="PF01008">
    <property type="entry name" value="IF-2B"/>
    <property type="match status" value="1"/>
</dbReference>
<evidence type="ECO:0000256" key="1">
    <source>
        <dbReference type="ARBA" id="ARBA00004514"/>
    </source>
</evidence>
<dbReference type="GO" id="GO:0003743">
    <property type="term" value="F:translation initiation factor activity"/>
    <property type="evidence" value="ECO:0007669"/>
    <property type="project" value="UniProtKB-KW"/>
</dbReference>
<dbReference type="EMBL" id="JANBPK010001075">
    <property type="protein sequence ID" value="KAJ2926206.1"/>
    <property type="molecule type" value="Genomic_DNA"/>
</dbReference>
<evidence type="ECO:0000256" key="5">
    <source>
        <dbReference type="ARBA" id="ARBA00022917"/>
    </source>
</evidence>
<gene>
    <name evidence="11" type="ORF">H1R20_g10888</name>
</gene>
<feature type="compositionally biased region" description="Basic and acidic residues" evidence="10">
    <location>
        <begin position="30"/>
        <end position="42"/>
    </location>
</feature>
<dbReference type="InterPro" id="IPR042529">
    <property type="entry name" value="IF_2B-like_C"/>
</dbReference>
<dbReference type="SUPFAM" id="SSF100950">
    <property type="entry name" value="NagB/RpiA/CoA transferase-like"/>
    <property type="match status" value="1"/>
</dbReference>
<dbReference type="PANTHER" id="PTHR10233">
    <property type="entry name" value="TRANSLATION INITIATION FACTOR EIF-2B"/>
    <property type="match status" value="1"/>
</dbReference>
<reference evidence="11" key="1">
    <citation type="submission" date="2022-06" db="EMBL/GenBank/DDBJ databases">
        <title>Genome Sequence of Candolleomyces eurysporus.</title>
        <authorList>
            <person name="Buettner E."/>
        </authorList>
    </citation>
    <scope>NUCLEOTIDE SEQUENCE</scope>
    <source>
        <strain evidence="11">VTCC 930004</strain>
    </source>
</reference>
<comment type="caution">
    <text evidence="11">The sequence shown here is derived from an EMBL/GenBank/DDBJ whole genome shotgun (WGS) entry which is preliminary data.</text>
</comment>
<protein>
    <recommendedName>
        <fullName evidence="6">Translation initiation factor eIF2B subunit delta</fullName>
    </recommendedName>
    <alternativeName>
        <fullName evidence="7">eIF2B GDP-GTP exchange factor subunit delta</fullName>
    </alternativeName>
</protein>
<evidence type="ECO:0000256" key="7">
    <source>
        <dbReference type="ARBA" id="ARBA00044356"/>
    </source>
</evidence>
<feature type="region of interest" description="Disordered" evidence="10">
    <location>
        <begin position="1"/>
        <end position="117"/>
    </location>
</feature>
<evidence type="ECO:0000256" key="10">
    <source>
        <dbReference type="SAM" id="MobiDB-lite"/>
    </source>
</evidence>
<dbReference type="OrthoDB" id="10254737at2759"/>
<name>A0A9W8J0D8_9AGAR</name>
<evidence type="ECO:0000256" key="4">
    <source>
        <dbReference type="ARBA" id="ARBA00022540"/>
    </source>
</evidence>
<comment type="similarity">
    <text evidence="2 9">Belongs to the eIF-2B alpha/beta/delta subunits family.</text>
</comment>
<dbReference type="Proteomes" id="UP001140091">
    <property type="component" value="Unassembled WGS sequence"/>
</dbReference>
<organism evidence="11 12">
    <name type="scientific">Candolleomyces eurysporus</name>
    <dbReference type="NCBI Taxonomy" id="2828524"/>
    <lineage>
        <taxon>Eukaryota</taxon>
        <taxon>Fungi</taxon>
        <taxon>Dikarya</taxon>
        <taxon>Basidiomycota</taxon>
        <taxon>Agaricomycotina</taxon>
        <taxon>Agaricomycetes</taxon>
        <taxon>Agaricomycetidae</taxon>
        <taxon>Agaricales</taxon>
        <taxon>Agaricineae</taxon>
        <taxon>Psathyrellaceae</taxon>
        <taxon>Candolleomyces</taxon>
    </lineage>
</organism>
<dbReference type="PANTHER" id="PTHR10233:SF14">
    <property type="entry name" value="TRANSLATION INITIATION FACTOR EIF-2B SUBUNIT DELTA"/>
    <property type="match status" value="1"/>
</dbReference>
<dbReference type="GO" id="GO:0005829">
    <property type="term" value="C:cytosol"/>
    <property type="evidence" value="ECO:0007669"/>
    <property type="project" value="UniProtKB-SubCell"/>
</dbReference>
<feature type="compositionally biased region" description="Low complexity" evidence="10">
    <location>
        <begin position="61"/>
        <end position="75"/>
    </location>
</feature>
<comment type="subunit">
    <text evidence="8">Component of the translation initiation factor 2B (eIF2B) complex which is a heterodecamer of two sets of five different subunits: alpha, beta, gamma, delta and epsilon. Subunits alpha, beta and delta comprise a regulatory subcomplex and subunits epsilon and gamma comprise a catalytic subcomplex. Within the complex, the hexameric regulatory complex resides at the center, with the two heterodimeric catalytic subcomplexes bound on opposite sides.</text>
</comment>
<evidence type="ECO:0000313" key="11">
    <source>
        <dbReference type="EMBL" id="KAJ2926206.1"/>
    </source>
</evidence>